<comment type="caution">
    <text evidence="1">The sequence shown here is derived from an EMBL/GenBank/DDBJ whole genome shotgun (WGS) entry which is preliminary data.</text>
</comment>
<proteinExistence type="predicted"/>
<accession>A0ACC0BRD1</accession>
<sequence>MENKESEEPQRKRPHLDSASTDNSKPVSFACSKSPFLLLICIVRLPNIGCGCYKAHESRSAPKGMERIMYLVQVELIPESAACSAIGGTKASVAGPWSQTERIKR</sequence>
<dbReference type="EMBL" id="CM044702">
    <property type="protein sequence ID" value="KAI5675152.1"/>
    <property type="molecule type" value="Genomic_DNA"/>
</dbReference>
<name>A0ACC0BRD1_CATRO</name>
<reference evidence="2" key="1">
    <citation type="journal article" date="2023" name="Nat. Plants">
        <title>Single-cell RNA sequencing provides a high-resolution roadmap for understanding the multicellular compartmentation of specialized metabolism.</title>
        <authorList>
            <person name="Sun S."/>
            <person name="Shen X."/>
            <person name="Li Y."/>
            <person name="Li Y."/>
            <person name="Wang S."/>
            <person name="Li R."/>
            <person name="Zhang H."/>
            <person name="Shen G."/>
            <person name="Guo B."/>
            <person name="Wei J."/>
            <person name="Xu J."/>
            <person name="St-Pierre B."/>
            <person name="Chen S."/>
            <person name="Sun C."/>
        </authorList>
    </citation>
    <scope>NUCLEOTIDE SEQUENCE [LARGE SCALE GENOMIC DNA]</scope>
</reference>
<evidence type="ECO:0000313" key="2">
    <source>
        <dbReference type="Proteomes" id="UP001060085"/>
    </source>
</evidence>
<protein>
    <submittedName>
        <fullName evidence="1">Uncharacterized protein</fullName>
    </submittedName>
</protein>
<keyword evidence="2" id="KW-1185">Reference proteome</keyword>
<evidence type="ECO:0000313" key="1">
    <source>
        <dbReference type="EMBL" id="KAI5675152.1"/>
    </source>
</evidence>
<dbReference type="Proteomes" id="UP001060085">
    <property type="component" value="Linkage Group LG02"/>
</dbReference>
<gene>
    <name evidence="1" type="ORF">M9H77_06102</name>
</gene>
<organism evidence="1 2">
    <name type="scientific">Catharanthus roseus</name>
    <name type="common">Madagascar periwinkle</name>
    <name type="synonym">Vinca rosea</name>
    <dbReference type="NCBI Taxonomy" id="4058"/>
    <lineage>
        <taxon>Eukaryota</taxon>
        <taxon>Viridiplantae</taxon>
        <taxon>Streptophyta</taxon>
        <taxon>Embryophyta</taxon>
        <taxon>Tracheophyta</taxon>
        <taxon>Spermatophyta</taxon>
        <taxon>Magnoliopsida</taxon>
        <taxon>eudicotyledons</taxon>
        <taxon>Gunneridae</taxon>
        <taxon>Pentapetalae</taxon>
        <taxon>asterids</taxon>
        <taxon>lamiids</taxon>
        <taxon>Gentianales</taxon>
        <taxon>Apocynaceae</taxon>
        <taxon>Rauvolfioideae</taxon>
        <taxon>Vinceae</taxon>
        <taxon>Catharanthinae</taxon>
        <taxon>Catharanthus</taxon>
    </lineage>
</organism>